<organism evidence="1 2">
    <name type="scientific">Blautia producta</name>
    <dbReference type="NCBI Taxonomy" id="33035"/>
    <lineage>
        <taxon>Bacteria</taxon>
        <taxon>Bacillati</taxon>
        <taxon>Bacillota</taxon>
        <taxon>Clostridia</taxon>
        <taxon>Lachnospirales</taxon>
        <taxon>Lachnospiraceae</taxon>
        <taxon>Blautia</taxon>
    </lineage>
</organism>
<dbReference type="AlphaFoldDB" id="A0A7G5N1G0"/>
<dbReference type="EMBL" id="CP039126">
    <property type="protein sequence ID" value="QMW80703.1"/>
    <property type="molecule type" value="Genomic_DNA"/>
</dbReference>
<protein>
    <submittedName>
        <fullName evidence="1">Uncharacterized protein</fullName>
    </submittedName>
</protein>
<dbReference type="Proteomes" id="UP000515789">
    <property type="component" value="Chromosome"/>
</dbReference>
<name>A0A7G5N1G0_9FIRM</name>
<gene>
    <name evidence="1" type="ORF">E5259_25725</name>
</gene>
<dbReference type="RefSeq" id="WP_018596599.1">
    <property type="nucleotide sequence ID" value="NZ_CABLBP010000031.1"/>
</dbReference>
<reference evidence="1 2" key="1">
    <citation type="submission" date="2019-04" db="EMBL/GenBank/DDBJ databases">
        <authorList>
            <person name="Schori C."/>
            <person name="Ahrens C."/>
        </authorList>
    </citation>
    <scope>NUCLEOTIDE SEQUENCE [LARGE SCALE GENOMIC DNA]</scope>
    <source>
        <strain evidence="1 2">DSM 2950</strain>
    </source>
</reference>
<dbReference type="GeneID" id="75053816"/>
<proteinExistence type="predicted"/>
<evidence type="ECO:0000313" key="1">
    <source>
        <dbReference type="EMBL" id="QMW80703.1"/>
    </source>
</evidence>
<accession>A0A7G5N1G0</accession>
<sequence length="94" mass="10389">MQLKKIVTVEAETTDGKRMVVGTDYVIITADRSLCGTYRGISGRGALIFEVPLKGDEKSFNIMPSSIEMVFEAAIEIKRAYMNAPEQEEAANEN</sequence>
<evidence type="ECO:0000313" key="2">
    <source>
        <dbReference type="Proteomes" id="UP000515789"/>
    </source>
</evidence>